<dbReference type="Pfam" id="PF24652">
    <property type="entry name" value="CEP76_C"/>
    <property type="match status" value="1"/>
</dbReference>
<dbReference type="Gene3D" id="2.60.40.150">
    <property type="entry name" value="C2 domain"/>
    <property type="match status" value="1"/>
</dbReference>
<accession>A7AUQ7</accession>
<dbReference type="FunCoup" id="A7AUQ7">
    <property type="interactions" value="3"/>
</dbReference>
<dbReference type="CDD" id="cd00030">
    <property type="entry name" value="C2"/>
    <property type="match status" value="1"/>
</dbReference>
<protein>
    <submittedName>
        <fullName evidence="3">Sma protein, putative</fullName>
    </submittedName>
</protein>
<dbReference type="OMA" id="SWWFIAN"/>
<evidence type="ECO:0000256" key="1">
    <source>
        <dbReference type="SAM" id="MobiDB-lite"/>
    </source>
</evidence>
<dbReference type="SMART" id="SM00239">
    <property type="entry name" value="C2"/>
    <property type="match status" value="1"/>
</dbReference>
<evidence type="ECO:0000259" key="2">
    <source>
        <dbReference type="PROSITE" id="PS50004"/>
    </source>
</evidence>
<feature type="region of interest" description="Disordered" evidence="1">
    <location>
        <begin position="1"/>
        <end position="79"/>
    </location>
</feature>
<dbReference type="InParanoid" id="A7AUQ7"/>
<sequence>MTQIEIWEQRSSADDTSSSDVERTENRLPLFGKILSATGKIRPPSPKESSTESESTSETESEAVTVESESDYTTAEESSSDYDDDWIRLQSIRANNKQSPASYADWKLLPRAWDSVFYISAMHNMENREQRFFYCIKVQHVNERISRASGLGNITMYTPKFTLKAGEDMKLPTPLFIWRKRRLTLPYGQLQHYSIEIELWKTHRMRINSLHASQRITFQEIIERNSNFNITLNMHIPQVTREGTVREEESGALTELSERRYPVHKISVFLLLEEVFDFFFVFENWWFTMSPELPDAVKTLPKTLKISVPTAMGSYNQSSTTEASDSAYWSAPGTFKFQGTLRQLKYASFTTKVYCVHKTRFFVKPPALLGTCVLSLKSVQELPLVRGVVKKLTLGSRNMFSGTIQGNIRCCIKSASISFFEDLKVRPAQPITGSALITQLDCRCHYLVVRVLRCASLPASNTDSNTSDPMVKVKWDGIVNCTGVVESTVSPIYNQNMYFPIHLVDHRELIDPALIKHSLPVDMSSKGPVMVEVWDHDETSSEFLGSVEVSLSKLYTNGVMQRRSLVDGIFSAGSYEPELDDDDDLSNEEMEMTYTGDDASEVPYRRHMTRVYEATLPLTGATVASRGRKPTVSMEMYILPPMPTDLYIPDEGKKVMRTDIYRDLSRRWNRDFDAWQVAYCDKYTAAVSSRRFTCVTKCASNVHEDMQSDLIPLCCFVKPIQVYIQLSPPGELMHWISNFTFKEDSMVNVGTKLLIESWQMPSRFVLTRKGGLHDRALLLCSCLLGLGYDAYVCKGTLDNGKREHCWVMTRHSDGTVTFWETANKRMWHLPQRWKTQIPVEKNKEDKVMETGSYQEINPKQAENVNNQPKHVMTKRKQAKRLMDCEIYGSDYVADVKVDLHSIFSGNEFIADGKVSLPKHTTFLVDKQQYEKAARRRSTFDPKAHLLVEGKTLVHLPYSTIEVIFNDKQLWGNLQFQHPGCITYDLELNDQWKPFLQAPPVNTFMPDVQITAPAPSSVCGATAKEIYGDIVEMIELMYAQKGRVANVAKDQQMDERLESLIDLLEFRQRLDPQFDPGMPPHLKGWSTKNQAKPKYVKPEIKKKAALKVDANQDMEENDAKLPATVTGHVGGGGSQEKIEQMRSMMETANVLAEGVKKQDKGQPTDDGYDSDETMASTDDSVDFNTAIVTVHNKERTKDKVSPAQPRTMPPRRNVGLVARLKAIVFPAPKHNAMYNEDAIVLFKSQANNRPWTAKISPSGFRLKKPMPKIKEPEFDIFKVLSNASQHLDIGNVQEHSEYSYKLDSSDCIQLEDDMEVPTPTSVIEDISETLPWNHPLSDYRQCINLAVHLKAPVVKSKPEPQPKMETGFNRRVQKRKMKLSERKGGFMKRIIGKFKLQETPDAHAMPQFMVDMQSVIKEPRLTQNYADHPFPIPKEYLIHQSKQLSKWNWYYNMEARQFAWRRHLPIPHNHTFVGVPIHFSTSDINDIRHLMHYSKRCKKMLVPNVDRCVNVVYVKVYPLLGGVFSTWIFLGCHVPWNIQ</sequence>
<dbReference type="InterPro" id="IPR035892">
    <property type="entry name" value="C2_domain_sf"/>
</dbReference>
<dbReference type="EMBL" id="AAXT01000003">
    <property type="protein sequence ID" value="EDO06668.1"/>
    <property type="molecule type" value="Genomic_DNA"/>
</dbReference>
<dbReference type="VEuPathDB" id="PiroplasmaDB:BBOV_II007180"/>
<evidence type="ECO:0000313" key="4">
    <source>
        <dbReference type="Proteomes" id="UP000002173"/>
    </source>
</evidence>
<dbReference type="InterPro" id="IPR000008">
    <property type="entry name" value="C2_dom"/>
</dbReference>
<dbReference type="Pfam" id="PF24656">
    <property type="entry name" value="CEPT76_peptidase"/>
    <property type="match status" value="1"/>
</dbReference>
<feature type="domain" description="C2" evidence="2">
    <location>
        <begin position="427"/>
        <end position="564"/>
    </location>
</feature>
<dbReference type="InterPro" id="IPR052299">
    <property type="entry name" value="CEP76"/>
</dbReference>
<keyword evidence="4" id="KW-1185">Reference proteome</keyword>
<feature type="region of interest" description="Disordered" evidence="1">
    <location>
        <begin position="1153"/>
        <end position="1176"/>
    </location>
</feature>
<dbReference type="GeneID" id="5478470"/>
<feature type="compositionally biased region" description="Basic and acidic residues" evidence="1">
    <location>
        <begin position="1153"/>
        <end position="1162"/>
    </location>
</feature>
<dbReference type="PANTHER" id="PTHR46436:SF2">
    <property type="entry name" value="CHROMOSOME UNDETERMINED SCAFFOLD_119, WHOLE GENOME SHOTGUN SEQUENCE"/>
    <property type="match status" value="1"/>
</dbReference>
<comment type="caution">
    <text evidence="3">The sequence shown here is derived from an EMBL/GenBank/DDBJ whole genome shotgun (WGS) entry which is preliminary data.</text>
</comment>
<reference evidence="4" key="3">
    <citation type="journal article" date="2021" name="Int. J. Parasitol.">
        <title>Comparative analysis of gene expression between Babesia bovis blood stages and kinetes allowed by improved genome annotation.</title>
        <authorList>
            <person name="Ueti M.W."/>
            <person name="Johnson W.C."/>
            <person name="Kappmeyer L.S."/>
            <person name="Herndon D.R."/>
            <person name="Mousel M.R."/>
            <person name="Reif K.E."/>
            <person name="Taus N.S."/>
            <person name="Ifeonu O.O."/>
            <person name="Silva J.C."/>
            <person name="Suarez C.E."/>
            <person name="Brayton K.A."/>
        </authorList>
    </citation>
    <scope>NUCLEOTIDE SEQUENCE [LARGE SCALE GENOMIC DNA]</scope>
</reference>
<proteinExistence type="predicted"/>
<dbReference type="KEGG" id="bbo:BBOV_II007180"/>
<dbReference type="PROSITE" id="PS50004">
    <property type="entry name" value="C2"/>
    <property type="match status" value="1"/>
</dbReference>
<dbReference type="Proteomes" id="UP000002173">
    <property type="component" value="Unassembled WGS sequence"/>
</dbReference>
<organism evidence="3 4">
    <name type="scientific">Babesia bovis</name>
    <dbReference type="NCBI Taxonomy" id="5865"/>
    <lineage>
        <taxon>Eukaryota</taxon>
        <taxon>Sar</taxon>
        <taxon>Alveolata</taxon>
        <taxon>Apicomplexa</taxon>
        <taxon>Aconoidasida</taxon>
        <taxon>Piroplasmida</taxon>
        <taxon>Babesiidae</taxon>
        <taxon>Babesia</taxon>
    </lineage>
</organism>
<dbReference type="InterPro" id="IPR056288">
    <property type="entry name" value="CEP76_C"/>
</dbReference>
<dbReference type="PANTHER" id="PTHR46436">
    <property type="entry name" value="CENTROSOMAL PROTEIN OF 76 KDA"/>
    <property type="match status" value="1"/>
</dbReference>
<dbReference type="SUPFAM" id="SSF49562">
    <property type="entry name" value="C2 domain (Calcium/lipid-binding domain, CaLB)"/>
    <property type="match status" value="1"/>
</dbReference>
<reference evidence="4" key="2">
    <citation type="journal article" date="2020" name="Data Brief">
        <title>Transcriptome dataset of Babesia bovis life stages within vertebrate and invertebrate hosts.</title>
        <authorList>
            <person name="Ueti M.W."/>
            <person name="Johnson W.C."/>
            <person name="Kappmeyer L.S."/>
            <person name="Herndon D.R."/>
            <person name="Mousel M.R."/>
            <person name="Reif K.E."/>
            <person name="Taus N.S."/>
            <person name="Ifeonu O.O."/>
            <person name="Silva J.C."/>
            <person name="Suarez C.E."/>
            <person name="Brayton K.A."/>
        </authorList>
    </citation>
    <scope>NUCLEOTIDE SEQUENCE [LARGE SCALE GENOMIC DNA]</scope>
</reference>
<gene>
    <name evidence="3" type="ORF">BBOV_II007180</name>
</gene>
<dbReference type="InterPro" id="IPR056290">
    <property type="entry name" value="CEPT76/DRC7_peptidase-like_dom"/>
</dbReference>
<dbReference type="RefSeq" id="XP_001610236.1">
    <property type="nucleotide sequence ID" value="XM_001610186.1"/>
</dbReference>
<name>A7AUQ7_BABBO</name>
<dbReference type="Pfam" id="PF00168">
    <property type="entry name" value="C2"/>
    <property type="match status" value="1"/>
</dbReference>
<evidence type="ECO:0000313" key="3">
    <source>
        <dbReference type="EMBL" id="EDO06668.1"/>
    </source>
</evidence>
<reference evidence="3 4" key="1">
    <citation type="journal article" date="2007" name="PLoS Pathog.">
        <title>Genome sequence of Babesia bovis and comparative analysis of apicomplexan hemoprotozoa.</title>
        <authorList>
            <person name="Brayton K.A."/>
            <person name="Lau A.O.T."/>
            <person name="Herndon D.R."/>
            <person name="Hannick L."/>
            <person name="Kappmeyer L.S."/>
            <person name="Berens S.J."/>
            <person name="Bidwell S.L."/>
            <person name="Brown W.C."/>
            <person name="Crabtree J."/>
            <person name="Fadrosh D."/>
            <person name="Feldblum T."/>
            <person name="Forberger H.A."/>
            <person name="Haas B.J."/>
            <person name="Howell J.M."/>
            <person name="Khouri H."/>
            <person name="Koo H."/>
            <person name="Mann D.J."/>
            <person name="Norimine J."/>
            <person name="Paulsen I.T."/>
            <person name="Radune D."/>
            <person name="Ren Q."/>
            <person name="Smith R.K. Jr."/>
            <person name="Suarez C.E."/>
            <person name="White O."/>
            <person name="Wortman J.R."/>
            <person name="Knowles D.P. Jr."/>
            <person name="McElwain T.F."/>
            <person name="Nene V.M."/>
        </authorList>
    </citation>
    <scope>NUCLEOTIDE SEQUENCE [LARGE SCALE GENOMIC DNA]</scope>
    <source>
        <strain evidence="3">T2Bo</strain>
    </source>
</reference>
<dbReference type="eggNOG" id="ENOG502QZPK">
    <property type="taxonomic scope" value="Eukaryota"/>
</dbReference>